<name>A0A8D5UFS6_9BACL</name>
<organism evidence="2 3">
    <name type="scientific">Polycladomyces abyssicola</name>
    <dbReference type="NCBI Taxonomy" id="1125966"/>
    <lineage>
        <taxon>Bacteria</taxon>
        <taxon>Bacillati</taxon>
        <taxon>Bacillota</taxon>
        <taxon>Bacilli</taxon>
        <taxon>Bacillales</taxon>
        <taxon>Thermoactinomycetaceae</taxon>
        <taxon>Polycladomyces</taxon>
    </lineage>
</organism>
<evidence type="ECO:0000313" key="3">
    <source>
        <dbReference type="Proteomes" id="UP000677436"/>
    </source>
</evidence>
<dbReference type="PANTHER" id="PTHR43841:SF3">
    <property type="entry name" value="(3R)-HYDROXYACYL-ACP DEHYDRATASE SUBUNIT HADB"/>
    <property type="match status" value="1"/>
</dbReference>
<gene>
    <name evidence="2" type="primary">maoC</name>
    <name evidence="2" type="ORF">JIR001_23550</name>
</gene>
<dbReference type="AlphaFoldDB" id="A0A8D5UFS6"/>
<dbReference type="SUPFAM" id="SSF54637">
    <property type="entry name" value="Thioesterase/thiol ester dehydrase-isomerase"/>
    <property type="match status" value="1"/>
</dbReference>
<sequence>MKPVTTVWQKGQELPPVTLPPVTRLQLIKYAGASGDFNPIHTIDEAAEQAGLPGVIAHGMLTMATLGRLFTPYLDKGFIQRFYTRFAGMVFVGDVLTISGKVVETQYTEDGELVTFDVFAKNQKEEVVAKGSVDFLVFRD</sequence>
<dbReference type="Pfam" id="PF01575">
    <property type="entry name" value="MaoC_dehydratas"/>
    <property type="match status" value="1"/>
</dbReference>
<accession>A0A8D5UFS6</accession>
<dbReference type="PANTHER" id="PTHR43841">
    <property type="entry name" value="3-HYDROXYACYL-THIOESTER DEHYDRATASE HTDX-RELATED"/>
    <property type="match status" value="1"/>
</dbReference>
<reference evidence="2" key="2">
    <citation type="journal article" date="2021" name="Microbiol. Resour. Announc.">
        <title>Complete Genome Sequence of Polycladomyces abyssicola JIR-001T, Isolated from Hemipelagic Sediment in Deep Seawater.</title>
        <authorList>
            <person name="Tsubouchi T."/>
            <person name="Kaneko Y."/>
        </authorList>
    </citation>
    <scope>NUCLEOTIDE SEQUENCE</scope>
    <source>
        <strain evidence="2">JIR-001</strain>
    </source>
</reference>
<dbReference type="RefSeq" id="WP_212772895.1">
    <property type="nucleotide sequence ID" value="NZ_AP024601.1"/>
</dbReference>
<dbReference type="KEGG" id="pabs:JIR001_23550"/>
<evidence type="ECO:0000313" key="2">
    <source>
        <dbReference type="EMBL" id="BCU82572.1"/>
    </source>
</evidence>
<feature type="domain" description="MaoC-like" evidence="1">
    <location>
        <begin position="21"/>
        <end position="111"/>
    </location>
</feature>
<protein>
    <submittedName>
        <fullName evidence="2">MaoC family dehydratase</fullName>
    </submittedName>
</protein>
<dbReference type="Proteomes" id="UP000677436">
    <property type="component" value="Chromosome"/>
</dbReference>
<evidence type="ECO:0000259" key="1">
    <source>
        <dbReference type="Pfam" id="PF01575"/>
    </source>
</evidence>
<dbReference type="InterPro" id="IPR029069">
    <property type="entry name" value="HotDog_dom_sf"/>
</dbReference>
<dbReference type="InterPro" id="IPR002539">
    <property type="entry name" value="MaoC-like_dom"/>
</dbReference>
<keyword evidence="3" id="KW-1185">Reference proteome</keyword>
<reference evidence="2" key="1">
    <citation type="journal article" date="2013" name="Int. J. Syst. Evol. Microbiol.">
        <title>Polycladomyces abyssicola gen. nov., sp. nov., a thermophilic filamentous bacterium isolated from hemipelagic sediment.</title>
        <authorList>
            <person name="Tsubouchi T."/>
            <person name="Shimane Y."/>
            <person name="Mori K."/>
            <person name="Usui K."/>
            <person name="Hiraki T."/>
            <person name="Tame A."/>
            <person name="Uematsu K."/>
            <person name="Maruyama T."/>
            <person name="Hatada Y."/>
        </authorList>
    </citation>
    <scope>NUCLEOTIDE SEQUENCE</scope>
    <source>
        <strain evidence="2">JIR-001</strain>
    </source>
</reference>
<dbReference type="Gene3D" id="3.10.129.10">
    <property type="entry name" value="Hotdog Thioesterase"/>
    <property type="match status" value="1"/>
</dbReference>
<proteinExistence type="predicted"/>
<dbReference type="EMBL" id="AP024601">
    <property type="protein sequence ID" value="BCU82572.1"/>
    <property type="molecule type" value="Genomic_DNA"/>
</dbReference>